<reference evidence="1 4" key="1">
    <citation type="submission" date="2021-01" db="EMBL/GenBank/DDBJ databases">
        <title>Diatom-associated Roseobacters Show Island Model of Population Structure.</title>
        <authorList>
            <person name="Qu L."/>
            <person name="Feng X."/>
            <person name="Chen Y."/>
            <person name="Li L."/>
            <person name="Wang X."/>
            <person name="Hu Z."/>
            <person name="Wang H."/>
            <person name="Luo H."/>
        </authorList>
    </citation>
    <scope>NUCLEOTIDE SEQUENCE</scope>
    <source>
        <strain evidence="2 4">CC28-63</strain>
        <strain evidence="1">CC28-69</strain>
    </source>
</reference>
<keyword evidence="4" id="KW-1185">Reference proteome</keyword>
<proteinExistence type="predicted"/>
<comment type="caution">
    <text evidence="1">The sequence shown here is derived from an EMBL/GenBank/DDBJ whole genome shotgun (WGS) entry which is preliminary data.</text>
</comment>
<sequence>MTRSPPIDPYYVQENDNLDEMAATLKPALEFTDEDLARLSPEAKNLFSGRRHLGLGWLDRYEIVVEITSSPGGCACGVAKGQKIVFDMRHKVKPELSDAPLCVHLMSSVLSIFYMTFDRAAEGLNPLTCIWRYVECPMTGDDLGQSKARAEVHIRDAKTHEPVTARILAQREGAE</sequence>
<dbReference type="EMBL" id="JAFBXF010000017">
    <property type="protein sequence ID" value="MBM2419339.1"/>
    <property type="molecule type" value="Genomic_DNA"/>
</dbReference>
<dbReference type="RefSeq" id="WP_138487599.1">
    <property type="nucleotide sequence ID" value="NZ_JAFBWU010000017.1"/>
</dbReference>
<accession>A0A9Q2P7M6</accession>
<evidence type="ECO:0000313" key="1">
    <source>
        <dbReference type="EMBL" id="MBM2414668.1"/>
    </source>
</evidence>
<gene>
    <name evidence="1" type="ORF">JQX41_20290</name>
    <name evidence="2" type="ORF">JQX48_20310</name>
</gene>
<dbReference type="AlphaFoldDB" id="A0A9Q2P7M6"/>
<protein>
    <submittedName>
        <fullName evidence="1">Uncharacterized protein</fullName>
    </submittedName>
</protein>
<evidence type="ECO:0000313" key="4">
    <source>
        <dbReference type="Proteomes" id="UP000809440"/>
    </source>
</evidence>
<evidence type="ECO:0000313" key="2">
    <source>
        <dbReference type="EMBL" id="MBM2419339.1"/>
    </source>
</evidence>
<dbReference type="Proteomes" id="UP000809440">
    <property type="component" value="Unassembled WGS sequence"/>
</dbReference>
<organism evidence="1 3">
    <name type="scientific">Marivita cryptomonadis</name>
    <dbReference type="NCBI Taxonomy" id="505252"/>
    <lineage>
        <taxon>Bacteria</taxon>
        <taxon>Pseudomonadati</taxon>
        <taxon>Pseudomonadota</taxon>
        <taxon>Alphaproteobacteria</taxon>
        <taxon>Rhodobacterales</taxon>
        <taxon>Roseobacteraceae</taxon>
        <taxon>Marivita</taxon>
    </lineage>
</organism>
<evidence type="ECO:0000313" key="3">
    <source>
        <dbReference type="Proteomes" id="UP000755667"/>
    </source>
</evidence>
<dbReference type="Proteomes" id="UP000755667">
    <property type="component" value="Unassembled WGS sequence"/>
</dbReference>
<dbReference type="EMBL" id="JAFBXE010000017">
    <property type="protein sequence ID" value="MBM2414668.1"/>
    <property type="molecule type" value="Genomic_DNA"/>
</dbReference>
<name>A0A9Q2P7M6_9RHOB</name>